<organism evidence="1 2">
    <name type="scientific">Eragrostis curvula</name>
    <name type="common">weeping love grass</name>
    <dbReference type="NCBI Taxonomy" id="38414"/>
    <lineage>
        <taxon>Eukaryota</taxon>
        <taxon>Viridiplantae</taxon>
        <taxon>Streptophyta</taxon>
        <taxon>Embryophyta</taxon>
        <taxon>Tracheophyta</taxon>
        <taxon>Spermatophyta</taxon>
        <taxon>Magnoliopsida</taxon>
        <taxon>Liliopsida</taxon>
        <taxon>Poales</taxon>
        <taxon>Poaceae</taxon>
        <taxon>PACMAD clade</taxon>
        <taxon>Chloridoideae</taxon>
        <taxon>Eragrostideae</taxon>
        <taxon>Eragrostidinae</taxon>
        <taxon>Eragrostis</taxon>
    </lineage>
</organism>
<dbReference type="AlphaFoldDB" id="A0A5J9SP52"/>
<reference evidence="1 2" key="1">
    <citation type="journal article" date="2019" name="Sci. Rep.">
        <title>A high-quality genome of Eragrostis curvula grass provides insights into Poaceae evolution and supports new strategies to enhance forage quality.</title>
        <authorList>
            <person name="Carballo J."/>
            <person name="Santos B.A.C.M."/>
            <person name="Zappacosta D."/>
            <person name="Garbus I."/>
            <person name="Selva J.P."/>
            <person name="Gallo C.A."/>
            <person name="Diaz A."/>
            <person name="Albertini E."/>
            <person name="Caccamo M."/>
            <person name="Echenique V."/>
        </authorList>
    </citation>
    <scope>NUCLEOTIDE SEQUENCE [LARGE SCALE GENOMIC DNA]</scope>
    <source>
        <strain evidence="2">cv. Victoria</strain>
        <tissue evidence="1">Leaf</tissue>
    </source>
</reference>
<keyword evidence="2" id="KW-1185">Reference proteome</keyword>
<proteinExistence type="predicted"/>
<evidence type="ECO:0000313" key="2">
    <source>
        <dbReference type="Proteomes" id="UP000324897"/>
    </source>
</evidence>
<comment type="caution">
    <text evidence="1">The sequence shown here is derived from an EMBL/GenBank/DDBJ whole genome shotgun (WGS) entry which is preliminary data.</text>
</comment>
<dbReference type="Gramene" id="TVU00754">
    <property type="protein sequence ID" value="TVU00754"/>
    <property type="gene ID" value="EJB05_53813"/>
</dbReference>
<accession>A0A5J9SP52</accession>
<dbReference type="Proteomes" id="UP000324897">
    <property type="component" value="Unassembled WGS sequence"/>
</dbReference>
<protein>
    <submittedName>
        <fullName evidence="1">Uncharacterized protein</fullName>
    </submittedName>
</protein>
<name>A0A5J9SP52_9POAL</name>
<sequence length="161" mass="17867">MALAASTPAVRQRRTSFRWRGHDELTGDGFDQPVSRIPGESSVIARVQCNMDKMNAQVIKFLEAHAMRFFHDWVPGCSNRAGKHKQRGSSRLSGCMGRIVTCLLDCRMRGTQRIGAGHSSISDHSYSSSRTKGSDAVHLNAALHDARLVSPLCVYHDSSRW</sequence>
<dbReference type="EMBL" id="RWGY01000547">
    <property type="protein sequence ID" value="TVU00754.1"/>
    <property type="molecule type" value="Genomic_DNA"/>
</dbReference>
<evidence type="ECO:0000313" key="1">
    <source>
        <dbReference type="EMBL" id="TVU00754.1"/>
    </source>
</evidence>
<gene>
    <name evidence="1" type="ORF">EJB05_53813</name>
</gene>